<evidence type="ECO:0008006" key="5">
    <source>
        <dbReference type="Google" id="ProtNLM"/>
    </source>
</evidence>
<dbReference type="PANTHER" id="PTHR13078">
    <property type="entry name" value="PEROXISOMAL MULTIFUNCTIONAL ENZYME TYPE 2-RELATED"/>
    <property type="match status" value="1"/>
</dbReference>
<proteinExistence type="predicted"/>
<feature type="domain" description="MaoC-like" evidence="1">
    <location>
        <begin position="195"/>
        <end position="268"/>
    </location>
</feature>
<dbReference type="InterPro" id="IPR002539">
    <property type="entry name" value="MaoC-like_dom"/>
</dbReference>
<dbReference type="Pfam" id="PF01575">
    <property type="entry name" value="MaoC_dehydratas"/>
    <property type="match status" value="1"/>
</dbReference>
<evidence type="ECO:0000259" key="1">
    <source>
        <dbReference type="Pfam" id="PF01575"/>
    </source>
</evidence>
<reference evidence="3" key="1">
    <citation type="submission" date="2022-09" db="EMBL/GenBank/DDBJ databases">
        <title>Actin cytoskeleton and complex cell architecture in an #Asgard archaeon.</title>
        <authorList>
            <person name="Ponce Toledo R.I."/>
            <person name="Schleper C."/>
            <person name="Rodrigues Oliveira T."/>
            <person name="Wollweber F."/>
            <person name="Xu J."/>
            <person name="Rittmann S."/>
            <person name="Klingl A."/>
            <person name="Pilhofer M."/>
        </authorList>
    </citation>
    <scope>NUCLEOTIDE SEQUENCE</scope>
    <source>
        <strain evidence="3">B-35</strain>
    </source>
</reference>
<evidence type="ECO:0000259" key="2">
    <source>
        <dbReference type="Pfam" id="PF13452"/>
    </source>
</evidence>
<evidence type="ECO:0000313" key="4">
    <source>
        <dbReference type="Proteomes" id="UP001208689"/>
    </source>
</evidence>
<dbReference type="EMBL" id="CP104013">
    <property type="protein sequence ID" value="UYP44418.1"/>
    <property type="molecule type" value="Genomic_DNA"/>
</dbReference>
<evidence type="ECO:0000313" key="3">
    <source>
        <dbReference type="EMBL" id="UYP44418.1"/>
    </source>
</evidence>
<dbReference type="InterPro" id="IPR039569">
    <property type="entry name" value="FAS1-like_DH_region"/>
</dbReference>
<dbReference type="Gene3D" id="3.10.129.10">
    <property type="entry name" value="Hotdog Thioesterase"/>
    <property type="match status" value="1"/>
</dbReference>
<dbReference type="InterPro" id="IPR029069">
    <property type="entry name" value="HotDog_dom_sf"/>
</dbReference>
<protein>
    <recommendedName>
        <fullName evidence="5">MaoC-like domain-containing protein</fullName>
    </recommendedName>
</protein>
<keyword evidence="4" id="KW-1185">Reference proteome</keyword>
<dbReference type="Proteomes" id="UP001208689">
    <property type="component" value="Chromosome"/>
</dbReference>
<dbReference type="PANTHER" id="PTHR13078:SF56">
    <property type="entry name" value="PEROXISOMAL MULTIFUNCTIONAL ENZYME TYPE 2"/>
    <property type="match status" value="1"/>
</dbReference>
<sequence length="296" mass="33500">MELDLKYVGTILKPYKTRVTWRQTTNYAASIKDSNPYYFDDEQKGGLVAHPLFPVVVNWPIIENISEFIIDQNFPQHFLARGVHYSEHIIVHRLIKPKDRLQIEGQIAAIKPHRAGSHFIGEFKATDRKGYRVFTEYTGIMLRGVKCSPEGAEISNLPTMPSYLDNKWQGKPEWVEDIFIDLCLPYVYDGCTNIVFPIHTSPKFAHSVKLPGNILQGTATLAIAVSSIINRESGGNPSNVKEIYCQFTGMVLPGTEIKLQVLKKIVNENEITIYFNVVNHIEKKAISNGVLKLNNV</sequence>
<accession>A0ABY6HM86</accession>
<organism evidence="3 4">
    <name type="scientific">Candidatus Lokiarchaeum ossiferum</name>
    <dbReference type="NCBI Taxonomy" id="2951803"/>
    <lineage>
        <taxon>Archaea</taxon>
        <taxon>Promethearchaeati</taxon>
        <taxon>Promethearchaeota</taxon>
        <taxon>Promethearchaeia</taxon>
        <taxon>Promethearchaeales</taxon>
        <taxon>Promethearchaeaceae</taxon>
        <taxon>Candidatus Lokiarchaeum</taxon>
    </lineage>
</organism>
<gene>
    <name evidence="3" type="ORF">NEF87_000703</name>
</gene>
<name>A0ABY6HM86_9ARCH</name>
<dbReference type="Pfam" id="PF13452">
    <property type="entry name" value="FAS1_DH_region"/>
    <property type="match status" value="1"/>
</dbReference>
<feature type="domain" description="FAS1-like dehydratase" evidence="2">
    <location>
        <begin position="8"/>
        <end position="135"/>
    </location>
</feature>
<dbReference type="SUPFAM" id="SSF54637">
    <property type="entry name" value="Thioesterase/thiol ester dehydrase-isomerase"/>
    <property type="match status" value="2"/>
</dbReference>